<evidence type="ECO:0000313" key="2">
    <source>
        <dbReference type="EMBL" id="HIW07424.1"/>
    </source>
</evidence>
<feature type="signal peptide" evidence="1">
    <location>
        <begin position="1"/>
        <end position="19"/>
    </location>
</feature>
<dbReference type="AlphaFoldDB" id="A0A9D1Q7E2"/>
<protein>
    <recommendedName>
        <fullName evidence="4">Toxin-antitoxin system YwqK family antitoxin</fullName>
    </recommendedName>
</protein>
<evidence type="ECO:0000256" key="1">
    <source>
        <dbReference type="SAM" id="SignalP"/>
    </source>
</evidence>
<proteinExistence type="predicted"/>
<reference evidence="2" key="2">
    <citation type="submission" date="2021-04" db="EMBL/GenBank/DDBJ databases">
        <authorList>
            <person name="Gilroy R."/>
        </authorList>
    </citation>
    <scope>NUCLEOTIDE SEQUENCE</scope>
    <source>
        <strain evidence="2">CHK160-9182</strain>
    </source>
</reference>
<feature type="chain" id="PRO_5039578290" description="Toxin-antitoxin system YwqK family antitoxin" evidence="1">
    <location>
        <begin position="20"/>
        <end position="129"/>
    </location>
</feature>
<sequence length="129" mass="14675">MLIRKKLLGLFVVSTLSMAMVQAETVTQEVLIVGEDSVSAEVNPQDVPSNFTLHEEHFNAGKLSERGYLYEGMPVGEWQRWHENGQISTEAWFTTEGKPAGTWVYYDDAGKKIKEEIYEAGEIRETIEY</sequence>
<name>A0A9D1Q7E2_9GAMM</name>
<evidence type="ECO:0008006" key="4">
    <source>
        <dbReference type="Google" id="ProtNLM"/>
    </source>
</evidence>
<dbReference type="Gene3D" id="3.90.930.1">
    <property type="match status" value="1"/>
</dbReference>
<gene>
    <name evidence="2" type="ORF">H9889_08910</name>
</gene>
<dbReference type="SUPFAM" id="SSF82185">
    <property type="entry name" value="Histone H3 K4-specific methyltransferase SET7/9 N-terminal domain"/>
    <property type="match status" value="1"/>
</dbReference>
<evidence type="ECO:0000313" key="3">
    <source>
        <dbReference type="Proteomes" id="UP000823934"/>
    </source>
</evidence>
<comment type="caution">
    <text evidence="2">The sequence shown here is derived from an EMBL/GenBank/DDBJ whole genome shotgun (WGS) entry which is preliminary data.</text>
</comment>
<dbReference type="EMBL" id="DXHP01000194">
    <property type="protein sequence ID" value="HIW07424.1"/>
    <property type="molecule type" value="Genomic_DNA"/>
</dbReference>
<reference evidence="2" key="1">
    <citation type="journal article" date="2021" name="PeerJ">
        <title>Extensive microbial diversity within the chicken gut microbiome revealed by metagenomics and culture.</title>
        <authorList>
            <person name="Gilroy R."/>
            <person name="Ravi A."/>
            <person name="Getino M."/>
            <person name="Pursley I."/>
            <person name="Horton D.L."/>
            <person name="Alikhan N.F."/>
            <person name="Baker D."/>
            <person name="Gharbi K."/>
            <person name="Hall N."/>
            <person name="Watson M."/>
            <person name="Adriaenssens E.M."/>
            <person name="Foster-Nyarko E."/>
            <person name="Jarju S."/>
            <person name="Secka A."/>
            <person name="Antonio M."/>
            <person name="Oren A."/>
            <person name="Chaudhuri R.R."/>
            <person name="La Ragione R."/>
            <person name="Hildebrand F."/>
            <person name="Pallen M.J."/>
        </authorList>
    </citation>
    <scope>NUCLEOTIDE SEQUENCE</scope>
    <source>
        <strain evidence="2">CHK160-9182</strain>
    </source>
</reference>
<dbReference type="Proteomes" id="UP000823934">
    <property type="component" value="Unassembled WGS sequence"/>
</dbReference>
<accession>A0A9D1Q7E2</accession>
<keyword evidence="1" id="KW-0732">Signal</keyword>
<organism evidence="2 3">
    <name type="scientific">Candidatus Ignatzschineria merdigallinarum</name>
    <dbReference type="NCBI Taxonomy" id="2838621"/>
    <lineage>
        <taxon>Bacteria</taxon>
        <taxon>Pseudomonadati</taxon>
        <taxon>Pseudomonadota</taxon>
        <taxon>Gammaproteobacteria</taxon>
        <taxon>Cardiobacteriales</taxon>
        <taxon>Ignatzschineriaceae</taxon>
        <taxon>Ignatzschineria</taxon>
    </lineage>
</organism>